<comment type="caution">
    <text evidence="3">The sequence shown here is derived from an EMBL/GenBank/DDBJ whole genome shotgun (WGS) entry which is preliminary data.</text>
</comment>
<proteinExistence type="predicted"/>
<name>A0ABS2KPG3_9NOCA</name>
<gene>
    <name evidence="3" type="ORF">JOE42_000592</name>
</gene>
<dbReference type="Proteomes" id="UP000703038">
    <property type="component" value="Unassembled WGS sequence"/>
</dbReference>
<evidence type="ECO:0000313" key="3">
    <source>
        <dbReference type="EMBL" id="MBM7413859.1"/>
    </source>
</evidence>
<accession>A0ABS2KPG3</accession>
<feature type="chain" id="PRO_5045716769" description="Class F sortase" evidence="2">
    <location>
        <begin position="31"/>
        <end position="209"/>
    </location>
</feature>
<dbReference type="RefSeq" id="WP_204866570.1">
    <property type="nucleotide sequence ID" value="NZ_JAFBBK010000001.1"/>
</dbReference>
<dbReference type="InterPro" id="IPR042001">
    <property type="entry name" value="Sortase_F"/>
</dbReference>
<dbReference type="Gene3D" id="2.40.260.10">
    <property type="entry name" value="Sortase"/>
    <property type="match status" value="1"/>
</dbReference>
<dbReference type="PROSITE" id="PS51257">
    <property type="entry name" value="PROKAR_LIPOPROTEIN"/>
    <property type="match status" value="1"/>
</dbReference>
<feature type="signal peptide" evidence="2">
    <location>
        <begin position="1"/>
        <end position="30"/>
    </location>
</feature>
<organism evidence="3 4">
    <name type="scientific">Rhodococcoides corynebacterioides</name>
    <dbReference type="NCBI Taxonomy" id="53972"/>
    <lineage>
        <taxon>Bacteria</taxon>
        <taxon>Bacillati</taxon>
        <taxon>Actinomycetota</taxon>
        <taxon>Actinomycetes</taxon>
        <taxon>Mycobacteriales</taxon>
        <taxon>Nocardiaceae</taxon>
        <taxon>Rhodococcoides</taxon>
    </lineage>
</organism>
<dbReference type="Pfam" id="PF04203">
    <property type="entry name" value="Sortase"/>
    <property type="match status" value="1"/>
</dbReference>
<dbReference type="InterPro" id="IPR023365">
    <property type="entry name" value="Sortase_dom-sf"/>
</dbReference>
<dbReference type="SUPFAM" id="SSF63817">
    <property type="entry name" value="Sortase"/>
    <property type="match status" value="1"/>
</dbReference>
<evidence type="ECO:0008006" key="5">
    <source>
        <dbReference type="Google" id="ProtNLM"/>
    </source>
</evidence>
<evidence type="ECO:0000313" key="4">
    <source>
        <dbReference type="Proteomes" id="UP000703038"/>
    </source>
</evidence>
<protein>
    <recommendedName>
        <fullName evidence="5">Class F sortase</fullName>
    </recommendedName>
</protein>
<sequence length="209" mass="21088">MAARSVTTAARALCAAVVLALALISGCSTAAGTESPVPVATAPADVAVVDEGTTGVSEAAAVSSPPVRIDVPAISVSSGLMGLGLQQDGTMEVPPGAFPAGWYTGSPIPGALGPSVIAGHVDWDGAPGVFSRLGDLAADDDVIVTLQDGTISRFRVTQVEQYPKAEFPTTTVYGDIDHPGLRLITCGGRFDSGAASYDDNIVVYADLIS</sequence>
<dbReference type="InterPro" id="IPR005754">
    <property type="entry name" value="Sortase"/>
</dbReference>
<evidence type="ECO:0000256" key="1">
    <source>
        <dbReference type="ARBA" id="ARBA00022801"/>
    </source>
</evidence>
<dbReference type="NCBIfam" id="NF033748">
    <property type="entry name" value="class_F_sortase"/>
    <property type="match status" value="1"/>
</dbReference>
<reference evidence="3 4" key="1">
    <citation type="submission" date="2021-01" db="EMBL/GenBank/DDBJ databases">
        <title>Genomics of switchgrass bacterial isolates.</title>
        <authorList>
            <person name="Shade A."/>
        </authorList>
    </citation>
    <scope>NUCLEOTIDE SEQUENCE [LARGE SCALE GENOMIC DNA]</scope>
    <source>
        <strain evidence="3 4">PvP111</strain>
    </source>
</reference>
<keyword evidence="4" id="KW-1185">Reference proteome</keyword>
<dbReference type="EMBL" id="JAFBBK010000001">
    <property type="protein sequence ID" value="MBM7413859.1"/>
    <property type="molecule type" value="Genomic_DNA"/>
</dbReference>
<keyword evidence="2" id="KW-0732">Signal</keyword>
<dbReference type="CDD" id="cd05829">
    <property type="entry name" value="Sortase_F"/>
    <property type="match status" value="1"/>
</dbReference>
<evidence type="ECO:0000256" key="2">
    <source>
        <dbReference type="SAM" id="SignalP"/>
    </source>
</evidence>
<keyword evidence="1" id="KW-0378">Hydrolase</keyword>